<feature type="region of interest" description="Disordered" evidence="1">
    <location>
        <begin position="320"/>
        <end position="346"/>
    </location>
</feature>
<dbReference type="Gene3D" id="3.40.630.30">
    <property type="match status" value="1"/>
</dbReference>
<organism evidence="3 4">
    <name type="scientific">Aureobasidium pullulans</name>
    <name type="common">Black yeast</name>
    <name type="synonym">Pullularia pullulans</name>
    <dbReference type="NCBI Taxonomy" id="5580"/>
    <lineage>
        <taxon>Eukaryota</taxon>
        <taxon>Fungi</taxon>
        <taxon>Dikarya</taxon>
        <taxon>Ascomycota</taxon>
        <taxon>Pezizomycotina</taxon>
        <taxon>Dothideomycetes</taxon>
        <taxon>Dothideomycetidae</taxon>
        <taxon>Dothideales</taxon>
        <taxon>Saccotheciaceae</taxon>
        <taxon>Aureobasidium</taxon>
    </lineage>
</organism>
<feature type="compositionally biased region" description="Basic and acidic residues" evidence="1">
    <location>
        <begin position="322"/>
        <end position="337"/>
    </location>
</feature>
<dbReference type="EMBL" id="QZBU01000784">
    <property type="protein sequence ID" value="TIA60748.1"/>
    <property type="molecule type" value="Genomic_DNA"/>
</dbReference>
<dbReference type="SUPFAM" id="SSF89895">
    <property type="entry name" value="FYSH domain"/>
    <property type="match status" value="1"/>
</dbReference>
<reference evidence="3 4" key="1">
    <citation type="submission" date="2018-10" db="EMBL/GenBank/DDBJ databases">
        <title>Fifty Aureobasidium pullulans genomes reveal a recombining polyextremotolerant generalist.</title>
        <authorList>
            <person name="Gostincar C."/>
            <person name="Turk M."/>
            <person name="Zajc J."/>
            <person name="Gunde-Cimerman N."/>
        </authorList>
    </citation>
    <scope>NUCLEOTIDE SEQUENCE [LARGE SCALE GENOMIC DNA]</scope>
    <source>
        <strain evidence="3 4">EXF-3380</strain>
    </source>
</reference>
<dbReference type="AlphaFoldDB" id="A0A4T0DH02"/>
<dbReference type="Pfam" id="PF01172">
    <property type="entry name" value="SBDS_N"/>
    <property type="match status" value="1"/>
</dbReference>
<comment type="caution">
    <text evidence="3">The sequence shown here is derived from an EMBL/GenBank/DDBJ whole genome shotgun (WGS) entry which is preliminary data.</text>
</comment>
<gene>
    <name evidence="3" type="ORF">D6C83_03206</name>
</gene>
<name>A0A4T0DH02_AURPU</name>
<feature type="non-terminal residue" evidence="3">
    <location>
        <position position="573"/>
    </location>
</feature>
<dbReference type="InterPro" id="IPR019783">
    <property type="entry name" value="SDO1/SBDS_N"/>
</dbReference>
<feature type="region of interest" description="Disordered" evidence="1">
    <location>
        <begin position="271"/>
        <end position="306"/>
    </location>
</feature>
<accession>A0A4T0DH02</accession>
<dbReference type="Gene3D" id="3.30.1250.10">
    <property type="entry name" value="Ribosome maturation protein SBDS, N-terminal domain"/>
    <property type="match status" value="1"/>
</dbReference>
<evidence type="ECO:0000313" key="4">
    <source>
        <dbReference type="Proteomes" id="UP000304947"/>
    </source>
</evidence>
<feature type="domain" description="Ribosome maturation protein SDO1/SBDS N-terminal" evidence="2">
    <location>
        <begin position="7"/>
        <end position="54"/>
    </location>
</feature>
<dbReference type="Proteomes" id="UP000304947">
    <property type="component" value="Unassembled WGS sequence"/>
</dbReference>
<feature type="compositionally biased region" description="Polar residues" evidence="1">
    <location>
        <begin position="297"/>
        <end position="306"/>
    </location>
</feature>
<feature type="compositionally biased region" description="Basic and acidic residues" evidence="1">
    <location>
        <begin position="273"/>
        <end position="296"/>
    </location>
</feature>
<evidence type="ECO:0000259" key="2">
    <source>
        <dbReference type="Pfam" id="PF01172"/>
    </source>
</evidence>
<proteinExistence type="predicted"/>
<sequence length="573" mass="65498">MRGNAAQVKVHFKGNDDDYIVFVDSAQAVRDWKADKSVPLAQVVSGWKIFVTHKYHRYPRLPPPNATHYSTLRIKTPNIIMPPKKKSAWISNRELKQMTANVVGPLPVPTLQYDYGDKLDPQLFYSWQGEHTEPPIWFERPIYKNPNLQATIQRWQEQVPVEPKPFGATSSHMQASLVRKGSSNFSFSVPRHLSASGQLYFLPPKHDEKLMGELVPRAWVPQVFEHGQNLQSFWQQQLNGPPKPQDESDFGDRRPFWDRYLVNHAAVQLFPKQPEHEKCDTSQDTPQDKEARENDRGSQGWTNQYLQNPNGFMMARFARKAGGQDKGRKQRDDEPPKEPSFIGEEPMIDNTIKPVLSLFIRMAELCDIPQMTDIYNHYVLNSVCTPELVPITIENMKARWESSRSNHLPFLVACSPIGYGGRNRYKDRACIDTVLGFASADDVCGSRTAMRFTVEVGMFVSAARKSTRSGVSKCLMDKLLGLLDQFYIERGGYEIDDKIGLGTQRLVSRIMINLMHSELEGNKKWVAPYLESWGFKEKTMLDGFSYKLNQIVDNTIFYRTTGLVIVPTNPPIP</sequence>
<dbReference type="InterPro" id="IPR036786">
    <property type="entry name" value="Ribosome_mat_SBDS_N_sf"/>
</dbReference>
<evidence type="ECO:0000313" key="3">
    <source>
        <dbReference type="EMBL" id="TIA60748.1"/>
    </source>
</evidence>
<protein>
    <recommendedName>
        <fullName evidence="2">Ribosome maturation protein SDO1/SBDS N-terminal domain-containing protein</fullName>
    </recommendedName>
</protein>
<evidence type="ECO:0000256" key="1">
    <source>
        <dbReference type="SAM" id="MobiDB-lite"/>
    </source>
</evidence>